<dbReference type="KEGG" id="palb:EJC50_27190"/>
<dbReference type="OrthoDB" id="9799122at2"/>
<feature type="domain" description="DSBA-like thioredoxin" evidence="1">
    <location>
        <begin position="3"/>
        <end position="204"/>
    </location>
</feature>
<dbReference type="Gene3D" id="3.40.30.10">
    <property type="entry name" value="Glutaredoxin"/>
    <property type="match status" value="1"/>
</dbReference>
<dbReference type="RefSeq" id="WP_126020911.1">
    <property type="nucleotide sequence ID" value="NZ_CP034437.1"/>
</dbReference>
<reference evidence="3" key="1">
    <citation type="submission" date="2018-12" db="EMBL/GenBank/DDBJ databases">
        <title>Genome sequence of Peanibacillus sp.</title>
        <authorList>
            <person name="Subramani G."/>
            <person name="Srinivasan S."/>
            <person name="Kim M.K."/>
        </authorList>
    </citation>
    <scope>NUCLEOTIDE SEQUENCE [LARGE SCALE GENOMIC DNA]</scope>
    <source>
        <strain evidence="3">18JY67-1</strain>
    </source>
</reference>
<proteinExistence type="predicted"/>
<name>A0A3S9AE23_9BACL</name>
<gene>
    <name evidence="2" type="ORF">EJC50_27190</name>
</gene>
<protein>
    <submittedName>
        <fullName evidence="2">DsbA family oxidoreductase</fullName>
    </submittedName>
</protein>
<keyword evidence="3" id="KW-1185">Reference proteome</keyword>
<dbReference type="GO" id="GO:0016491">
    <property type="term" value="F:oxidoreductase activity"/>
    <property type="evidence" value="ECO:0007669"/>
    <property type="project" value="InterPro"/>
</dbReference>
<dbReference type="Proteomes" id="UP000272528">
    <property type="component" value="Chromosome"/>
</dbReference>
<dbReference type="CDD" id="cd03024">
    <property type="entry name" value="DsbA_FrnE"/>
    <property type="match status" value="1"/>
</dbReference>
<dbReference type="Pfam" id="PF01323">
    <property type="entry name" value="DSBA"/>
    <property type="match status" value="1"/>
</dbReference>
<dbReference type="PANTHER" id="PTHR13887:SF41">
    <property type="entry name" value="THIOREDOXIN SUPERFAMILY PROTEIN"/>
    <property type="match status" value="1"/>
</dbReference>
<dbReference type="EMBL" id="CP034437">
    <property type="protein sequence ID" value="AZN43936.1"/>
    <property type="molecule type" value="Genomic_DNA"/>
</dbReference>
<evidence type="ECO:0000259" key="1">
    <source>
        <dbReference type="Pfam" id="PF01323"/>
    </source>
</evidence>
<evidence type="ECO:0000313" key="3">
    <source>
        <dbReference type="Proteomes" id="UP000272528"/>
    </source>
</evidence>
<accession>A0A3S9AE23</accession>
<dbReference type="InterPro" id="IPR001853">
    <property type="entry name" value="DSBA-like_thioredoxin_dom"/>
</dbReference>
<sequence>MKVEIWSDIMCPFCYIGKRRFEAGLAQFAHQDEVEVIYRSFQLDPNASKDPDHDVYGLVANKYGVSREQSIQMHAGLVQQAAELGLEYNFEHAIPANSFDAHRLIHFGAAHGKRTEVAELLFKAYFTDSKHIAKMETLKGIAAEAGLDPEALEAALNSDAYKQEVLAECAEANQLGANGVPFFVINRKYAVSGAQQSDVFLDVLNKGWEEEKPLIILDPSSSGKDGQVCTDEACGIGEAE</sequence>
<evidence type="ECO:0000313" key="2">
    <source>
        <dbReference type="EMBL" id="AZN43936.1"/>
    </source>
</evidence>
<dbReference type="SUPFAM" id="SSF52833">
    <property type="entry name" value="Thioredoxin-like"/>
    <property type="match status" value="1"/>
</dbReference>
<dbReference type="InterPro" id="IPR036249">
    <property type="entry name" value="Thioredoxin-like_sf"/>
</dbReference>
<organism evidence="2 3">
    <name type="scientific">Paenibacillus albus</name>
    <dbReference type="NCBI Taxonomy" id="2495582"/>
    <lineage>
        <taxon>Bacteria</taxon>
        <taxon>Bacillati</taxon>
        <taxon>Bacillota</taxon>
        <taxon>Bacilli</taxon>
        <taxon>Bacillales</taxon>
        <taxon>Paenibacillaceae</taxon>
        <taxon>Paenibacillus</taxon>
    </lineage>
</organism>
<dbReference type="AlphaFoldDB" id="A0A3S9AE23"/>
<dbReference type="PANTHER" id="PTHR13887">
    <property type="entry name" value="GLUTATHIONE S-TRANSFERASE KAPPA"/>
    <property type="match status" value="1"/>
</dbReference>